<gene>
    <name evidence="12" type="ORF">PV10_05283</name>
</gene>
<protein>
    <recommendedName>
        <fullName evidence="11">E3 ubiquitin-protein ligase synoviolin-like TPR repeats domain-containing protein</fullName>
    </recommendedName>
</protein>
<dbReference type="HOGENOM" id="CLU_1261518_0_0_1"/>
<keyword evidence="7" id="KW-0862">Zinc</keyword>
<evidence type="ECO:0000256" key="8">
    <source>
        <dbReference type="ARBA" id="ARBA00022989"/>
    </source>
</evidence>
<dbReference type="Proteomes" id="UP000054302">
    <property type="component" value="Unassembled WGS sequence"/>
</dbReference>
<evidence type="ECO:0000313" key="12">
    <source>
        <dbReference type="EMBL" id="KIV94141.1"/>
    </source>
</evidence>
<evidence type="ECO:0000256" key="5">
    <source>
        <dbReference type="ARBA" id="ARBA00022723"/>
    </source>
</evidence>
<dbReference type="AlphaFoldDB" id="A0A0D1Y0W0"/>
<comment type="pathway">
    <text evidence="2">Protein modification; protein ubiquitination.</text>
</comment>
<dbReference type="GeneID" id="27323128"/>
<evidence type="ECO:0000256" key="6">
    <source>
        <dbReference type="ARBA" id="ARBA00022771"/>
    </source>
</evidence>
<dbReference type="Pfam" id="PF25563">
    <property type="entry name" value="TPR_SYVN1_N"/>
    <property type="match status" value="1"/>
</dbReference>
<comment type="subcellular location">
    <subcellularLocation>
        <location evidence="1">Membrane</location>
    </subcellularLocation>
</comment>
<dbReference type="OrthoDB" id="4113047at2759"/>
<proteinExistence type="predicted"/>
<evidence type="ECO:0000259" key="11">
    <source>
        <dbReference type="Pfam" id="PF25563"/>
    </source>
</evidence>
<keyword evidence="6" id="KW-0863">Zinc-finger</keyword>
<keyword evidence="3" id="KW-0808">Transferase</keyword>
<evidence type="ECO:0000256" key="1">
    <source>
        <dbReference type="ARBA" id="ARBA00004370"/>
    </source>
</evidence>
<dbReference type="EMBL" id="KN847522">
    <property type="protein sequence ID" value="KIV94141.1"/>
    <property type="molecule type" value="Genomic_DNA"/>
</dbReference>
<feature type="domain" description="E3 ubiquitin-protein ligase synoviolin-like TPR repeats" evidence="11">
    <location>
        <begin position="38"/>
        <end position="241"/>
    </location>
</feature>
<evidence type="ECO:0000256" key="10">
    <source>
        <dbReference type="SAM" id="Phobius"/>
    </source>
</evidence>
<evidence type="ECO:0000256" key="9">
    <source>
        <dbReference type="ARBA" id="ARBA00023136"/>
    </source>
</evidence>
<name>A0A0D1Y0W0_EXOME</name>
<keyword evidence="8 10" id="KW-1133">Transmembrane helix</keyword>
<dbReference type="RefSeq" id="XP_016225715.1">
    <property type="nucleotide sequence ID" value="XM_016369927.1"/>
</dbReference>
<keyword evidence="5" id="KW-0479">Metal-binding</keyword>
<dbReference type="STRING" id="212818.A0A0D1Y0W0"/>
<reference evidence="12 13" key="1">
    <citation type="submission" date="2015-01" db="EMBL/GenBank/DDBJ databases">
        <title>The Genome Sequence of Exophiala mesophila CBS40295.</title>
        <authorList>
            <consortium name="The Broad Institute Genomics Platform"/>
            <person name="Cuomo C."/>
            <person name="de Hoog S."/>
            <person name="Gorbushina A."/>
            <person name="Stielow B."/>
            <person name="Teixiera M."/>
            <person name="Abouelleil A."/>
            <person name="Chapman S.B."/>
            <person name="Priest M."/>
            <person name="Young S.K."/>
            <person name="Wortman J."/>
            <person name="Nusbaum C."/>
            <person name="Birren B."/>
        </authorList>
    </citation>
    <scope>NUCLEOTIDE SEQUENCE [LARGE SCALE GENOMIC DNA]</scope>
    <source>
        <strain evidence="12 13">CBS 40295</strain>
    </source>
</reference>
<accession>A0A0D1Y0W0</accession>
<keyword evidence="9 10" id="KW-0472">Membrane</keyword>
<evidence type="ECO:0000256" key="4">
    <source>
        <dbReference type="ARBA" id="ARBA00022692"/>
    </source>
</evidence>
<dbReference type="InterPro" id="IPR057992">
    <property type="entry name" value="TPR_SYVN1_N"/>
</dbReference>
<dbReference type="VEuPathDB" id="FungiDB:PV10_05283"/>
<sequence>MFPSTSRPLKPLKRFIRKLLQGGKREMSMILSLLDHGRAQLLVIANVLVLVAALLVLSLQRCVYGRLPCDEVENIFKKYIVKTTETLLVTYLIGERLDIDYILCFVALSAARVWAWMTEGRVKFVERQPLTAWKLRAQFCISLPLTDIFNIIMFAYEASVQATGRQTMPMFVFESADLVLLSSSMTARYLLCIAEAVRRSSSTGTGILAHHPSDGDRDALNAMSEEDSGNTRWLFYVELCTGKDIYGTSF</sequence>
<evidence type="ECO:0000313" key="13">
    <source>
        <dbReference type="Proteomes" id="UP000054302"/>
    </source>
</evidence>
<keyword evidence="4 10" id="KW-0812">Transmembrane</keyword>
<organism evidence="12 13">
    <name type="scientific">Exophiala mesophila</name>
    <name type="common">Black yeast-like fungus</name>
    <dbReference type="NCBI Taxonomy" id="212818"/>
    <lineage>
        <taxon>Eukaryota</taxon>
        <taxon>Fungi</taxon>
        <taxon>Dikarya</taxon>
        <taxon>Ascomycota</taxon>
        <taxon>Pezizomycotina</taxon>
        <taxon>Eurotiomycetes</taxon>
        <taxon>Chaetothyriomycetidae</taxon>
        <taxon>Chaetothyriales</taxon>
        <taxon>Herpotrichiellaceae</taxon>
        <taxon>Exophiala</taxon>
    </lineage>
</organism>
<keyword evidence="13" id="KW-1185">Reference proteome</keyword>
<evidence type="ECO:0000256" key="3">
    <source>
        <dbReference type="ARBA" id="ARBA00022679"/>
    </source>
</evidence>
<feature type="transmembrane region" description="Helical" evidence="10">
    <location>
        <begin position="39"/>
        <end position="59"/>
    </location>
</feature>
<evidence type="ECO:0000256" key="7">
    <source>
        <dbReference type="ARBA" id="ARBA00022833"/>
    </source>
</evidence>
<evidence type="ECO:0000256" key="2">
    <source>
        <dbReference type="ARBA" id="ARBA00004906"/>
    </source>
</evidence>